<dbReference type="Proteomes" id="UP000616769">
    <property type="component" value="Unassembled WGS sequence"/>
</dbReference>
<comment type="caution">
    <text evidence="1">The sequence shown here is derived from an EMBL/GenBank/DDBJ whole genome shotgun (WGS) entry which is preliminary data.</text>
</comment>
<protein>
    <submittedName>
        <fullName evidence="1">Uncharacterized protein</fullName>
    </submittedName>
</protein>
<name>A0A131ZZ43_SARSC</name>
<gene>
    <name evidence="1" type="ORF">QR98_0023930</name>
</gene>
<accession>A0A131ZZ43</accession>
<sequence length="63" mass="6893">MDPCAPARDPDGALETWMEAPVPGWRTWGPGWRPGDPDGDQICMKALETEWSPGDPDGAMYTC</sequence>
<reference evidence="1 2" key="1">
    <citation type="journal article" date="2015" name="Parasit. Vectors">
        <title>Draft genome of the scabies mite.</title>
        <authorList>
            <person name="Rider S.D.Jr."/>
            <person name="Morgan M.S."/>
            <person name="Arlian L.G."/>
        </authorList>
    </citation>
    <scope>NUCLEOTIDE SEQUENCE [LARGE SCALE GENOMIC DNA]</scope>
    <source>
        <strain evidence="1">Arlian Lab</strain>
    </source>
</reference>
<evidence type="ECO:0000313" key="2">
    <source>
        <dbReference type="Proteomes" id="UP000616769"/>
    </source>
</evidence>
<dbReference type="AlphaFoldDB" id="A0A131ZZ43"/>
<dbReference type="VEuPathDB" id="VectorBase:SSCA001965"/>
<evidence type="ECO:0000313" key="1">
    <source>
        <dbReference type="EMBL" id="KPM03954.1"/>
    </source>
</evidence>
<organism evidence="1 2">
    <name type="scientific">Sarcoptes scabiei</name>
    <name type="common">Itch mite</name>
    <name type="synonym">Acarus scabiei</name>
    <dbReference type="NCBI Taxonomy" id="52283"/>
    <lineage>
        <taxon>Eukaryota</taxon>
        <taxon>Metazoa</taxon>
        <taxon>Ecdysozoa</taxon>
        <taxon>Arthropoda</taxon>
        <taxon>Chelicerata</taxon>
        <taxon>Arachnida</taxon>
        <taxon>Acari</taxon>
        <taxon>Acariformes</taxon>
        <taxon>Sarcoptiformes</taxon>
        <taxon>Astigmata</taxon>
        <taxon>Psoroptidia</taxon>
        <taxon>Sarcoptoidea</taxon>
        <taxon>Sarcoptidae</taxon>
        <taxon>Sarcoptinae</taxon>
        <taxon>Sarcoptes</taxon>
    </lineage>
</organism>
<proteinExistence type="predicted"/>
<feature type="non-terminal residue" evidence="1">
    <location>
        <position position="63"/>
    </location>
</feature>
<dbReference type="EMBL" id="JXLN01006800">
    <property type="protein sequence ID" value="KPM03954.1"/>
    <property type="molecule type" value="Genomic_DNA"/>
</dbReference>